<keyword evidence="3" id="KW-1185">Reference proteome</keyword>
<dbReference type="PROSITE" id="PS51257">
    <property type="entry name" value="PROKAR_LIPOPROTEIN"/>
    <property type="match status" value="1"/>
</dbReference>
<accession>A0A4C2AD59</accession>
<organism evidence="2 3">
    <name type="scientific">Eumeta variegata</name>
    <name type="common">Bagworm moth</name>
    <name type="synonym">Eumeta japonica</name>
    <dbReference type="NCBI Taxonomy" id="151549"/>
    <lineage>
        <taxon>Eukaryota</taxon>
        <taxon>Metazoa</taxon>
        <taxon>Ecdysozoa</taxon>
        <taxon>Arthropoda</taxon>
        <taxon>Hexapoda</taxon>
        <taxon>Insecta</taxon>
        <taxon>Pterygota</taxon>
        <taxon>Neoptera</taxon>
        <taxon>Endopterygota</taxon>
        <taxon>Lepidoptera</taxon>
        <taxon>Glossata</taxon>
        <taxon>Ditrysia</taxon>
        <taxon>Tineoidea</taxon>
        <taxon>Psychidae</taxon>
        <taxon>Oiketicinae</taxon>
        <taxon>Eumeta</taxon>
    </lineage>
</organism>
<dbReference type="Proteomes" id="UP000299102">
    <property type="component" value="Unassembled WGS sequence"/>
</dbReference>
<protein>
    <submittedName>
        <fullName evidence="2">Uncharacterized protein</fullName>
    </submittedName>
</protein>
<reference evidence="2 3" key="1">
    <citation type="journal article" date="2019" name="Commun. Biol.">
        <title>The bagworm genome reveals a unique fibroin gene that provides high tensile strength.</title>
        <authorList>
            <person name="Kono N."/>
            <person name="Nakamura H."/>
            <person name="Ohtoshi R."/>
            <person name="Tomita M."/>
            <person name="Numata K."/>
            <person name="Arakawa K."/>
        </authorList>
    </citation>
    <scope>NUCLEOTIDE SEQUENCE [LARGE SCALE GENOMIC DNA]</scope>
</reference>
<gene>
    <name evidence="2" type="ORF">EVAR_71308_1</name>
</gene>
<name>A0A4C2AD59_EUMVA</name>
<feature type="compositionally biased region" description="Low complexity" evidence="1">
    <location>
        <begin position="131"/>
        <end position="146"/>
    </location>
</feature>
<dbReference type="AlphaFoldDB" id="A0A4C2AD59"/>
<proteinExistence type="predicted"/>
<dbReference type="EMBL" id="BGZK01002996">
    <property type="protein sequence ID" value="GBP97742.1"/>
    <property type="molecule type" value="Genomic_DNA"/>
</dbReference>
<evidence type="ECO:0000313" key="2">
    <source>
        <dbReference type="EMBL" id="GBP97742.1"/>
    </source>
</evidence>
<comment type="caution">
    <text evidence="2">The sequence shown here is derived from an EMBL/GenBank/DDBJ whole genome shotgun (WGS) entry which is preliminary data.</text>
</comment>
<feature type="region of interest" description="Disordered" evidence="1">
    <location>
        <begin position="113"/>
        <end position="149"/>
    </location>
</feature>
<evidence type="ECO:0000256" key="1">
    <source>
        <dbReference type="SAM" id="MobiDB-lite"/>
    </source>
</evidence>
<evidence type="ECO:0000313" key="3">
    <source>
        <dbReference type="Proteomes" id="UP000299102"/>
    </source>
</evidence>
<sequence length="205" mass="22937">MLIYSGRFFPTSSLSLISCWQKRSEFMVLSRAFSRSEPAYGRPESRWSAQPMDTAILEESPMRVPTSEAMGRWKVRLGCADGTCRMRDSFFAMVKRIYRSEETLMKTLKNHLNSKSRRGRGAGGARRWARAGRGTSAGSSTSAASSPAKADMMMKLESGHKKSANIAPQGTRANPVELERLSLYNGPLGGWTVFVLYSWEQHEQI</sequence>